<proteinExistence type="predicted"/>
<feature type="region of interest" description="Disordered" evidence="6">
    <location>
        <begin position="277"/>
        <end position="299"/>
    </location>
</feature>
<evidence type="ECO:0000259" key="7">
    <source>
        <dbReference type="PROSITE" id="PS50863"/>
    </source>
</evidence>
<dbReference type="GO" id="GO:0005634">
    <property type="term" value="C:nucleus"/>
    <property type="evidence" value="ECO:0007669"/>
    <property type="project" value="UniProtKB-SubCell"/>
</dbReference>
<evidence type="ECO:0000256" key="4">
    <source>
        <dbReference type="ARBA" id="ARBA00023163"/>
    </source>
</evidence>
<comment type="caution">
    <text evidence="8">The sequence shown here is derived from an EMBL/GenBank/DDBJ whole genome shotgun (WGS) entry which is preliminary data.</text>
</comment>
<evidence type="ECO:0000256" key="2">
    <source>
        <dbReference type="ARBA" id="ARBA00023015"/>
    </source>
</evidence>
<dbReference type="STRING" id="35608.A0A2U1KK70"/>
<dbReference type="InterPro" id="IPR003340">
    <property type="entry name" value="B3_DNA-bd"/>
</dbReference>
<evidence type="ECO:0000313" key="9">
    <source>
        <dbReference type="Proteomes" id="UP000245207"/>
    </source>
</evidence>
<keyword evidence="4" id="KW-0804">Transcription</keyword>
<sequence length="446" mass="51377">MAPRTYPSFFKIIIDPIRPYLPLPHDFYKIYLRNQMTKDPIVRSAKGGYKWRLKIEKVGERYSFTDGWLNVVKDADLKYGDMLVFWLLNDSTFKVTIYTVNECEKVLPSRNQVVKLEDEAEAEDGDSNDGPDVDHDDPYFVVIIPKTHDVLRLPKKFVGLPGIDREGTIIMKNLDGKEWKMGVRLDKSYWTERYTLSPGWRKFKRYNKLTEGDECVFTFITSESKLCLAKVTKKKPATESVKRTDQGPGTRQRGGRVDVESEDECVDQVVKRGRGRPLVKLEDEAEAEDGDSNDGPDVDHDDPYFVVIIPKTHDVLRLPKKFVGLPGIDREGTIIMKNLDGKEWKMGVRLDKSYWTERYTLSPGWRKFKRYNKLTEGDECVFTFITSESKLCLAKVTKKKPATESVKRTDQGPGTRQRGGRVDVESEDECVDQVVKRGRGRPRKQQ</sequence>
<feature type="domain" description="TF-B3" evidence="7">
    <location>
        <begin position="6"/>
        <end position="101"/>
    </location>
</feature>
<dbReference type="PANTHER" id="PTHR31920:SF122">
    <property type="entry name" value="B3 DOMAIN-CONTAINING PROTEIN REM23"/>
    <property type="match status" value="1"/>
</dbReference>
<evidence type="ECO:0000256" key="3">
    <source>
        <dbReference type="ARBA" id="ARBA00023125"/>
    </source>
</evidence>
<feature type="compositionally biased region" description="Acidic residues" evidence="6">
    <location>
        <begin position="283"/>
        <end position="296"/>
    </location>
</feature>
<dbReference type="SMART" id="SM01019">
    <property type="entry name" value="B3"/>
    <property type="match status" value="3"/>
</dbReference>
<evidence type="ECO:0000256" key="5">
    <source>
        <dbReference type="ARBA" id="ARBA00023242"/>
    </source>
</evidence>
<evidence type="ECO:0000256" key="1">
    <source>
        <dbReference type="ARBA" id="ARBA00004123"/>
    </source>
</evidence>
<dbReference type="Pfam" id="PF02362">
    <property type="entry name" value="B3"/>
    <property type="match status" value="3"/>
</dbReference>
<keyword evidence="3 8" id="KW-0238">DNA-binding</keyword>
<feature type="domain" description="TF-B3" evidence="7">
    <location>
        <begin position="136"/>
        <end position="234"/>
    </location>
</feature>
<dbReference type="AlphaFoldDB" id="A0A2U1KK70"/>
<keyword evidence="2" id="KW-0805">Transcription regulation</keyword>
<keyword evidence="9" id="KW-1185">Reference proteome</keyword>
<dbReference type="PANTHER" id="PTHR31920">
    <property type="entry name" value="B3 DOMAIN-CONTAINING"/>
    <property type="match status" value="1"/>
</dbReference>
<dbReference type="OrthoDB" id="635132at2759"/>
<feature type="region of interest" description="Disordered" evidence="6">
    <location>
        <begin position="237"/>
        <end position="262"/>
    </location>
</feature>
<dbReference type="InterPro" id="IPR015300">
    <property type="entry name" value="DNA-bd_pseudobarrel_sf"/>
</dbReference>
<organism evidence="8 9">
    <name type="scientific">Artemisia annua</name>
    <name type="common">Sweet wormwood</name>
    <dbReference type="NCBI Taxonomy" id="35608"/>
    <lineage>
        <taxon>Eukaryota</taxon>
        <taxon>Viridiplantae</taxon>
        <taxon>Streptophyta</taxon>
        <taxon>Embryophyta</taxon>
        <taxon>Tracheophyta</taxon>
        <taxon>Spermatophyta</taxon>
        <taxon>Magnoliopsida</taxon>
        <taxon>eudicotyledons</taxon>
        <taxon>Gunneridae</taxon>
        <taxon>Pentapetalae</taxon>
        <taxon>asterids</taxon>
        <taxon>campanulids</taxon>
        <taxon>Asterales</taxon>
        <taxon>Asteraceae</taxon>
        <taxon>Asteroideae</taxon>
        <taxon>Anthemideae</taxon>
        <taxon>Artemisiinae</taxon>
        <taxon>Artemisia</taxon>
    </lineage>
</organism>
<dbReference type="EMBL" id="PKPP01017134">
    <property type="protein sequence ID" value="PWA37180.1"/>
    <property type="molecule type" value="Genomic_DNA"/>
</dbReference>
<gene>
    <name evidence="8" type="ORF">CTI12_AA592910</name>
</gene>
<dbReference type="CDD" id="cd10017">
    <property type="entry name" value="B3_DNA"/>
    <property type="match status" value="3"/>
</dbReference>
<feature type="compositionally biased region" description="Basic residues" evidence="6">
    <location>
        <begin position="436"/>
        <end position="446"/>
    </location>
</feature>
<dbReference type="PROSITE" id="PS50863">
    <property type="entry name" value="B3"/>
    <property type="match status" value="3"/>
</dbReference>
<evidence type="ECO:0000313" key="8">
    <source>
        <dbReference type="EMBL" id="PWA37180.1"/>
    </source>
</evidence>
<accession>A0A2U1KK70</accession>
<reference evidence="8 9" key="1">
    <citation type="journal article" date="2018" name="Mol. Plant">
        <title>The genome of Artemisia annua provides insight into the evolution of Asteraceae family and artemisinin biosynthesis.</title>
        <authorList>
            <person name="Shen Q."/>
            <person name="Zhang L."/>
            <person name="Liao Z."/>
            <person name="Wang S."/>
            <person name="Yan T."/>
            <person name="Shi P."/>
            <person name="Liu M."/>
            <person name="Fu X."/>
            <person name="Pan Q."/>
            <person name="Wang Y."/>
            <person name="Lv Z."/>
            <person name="Lu X."/>
            <person name="Zhang F."/>
            <person name="Jiang W."/>
            <person name="Ma Y."/>
            <person name="Chen M."/>
            <person name="Hao X."/>
            <person name="Li L."/>
            <person name="Tang Y."/>
            <person name="Lv G."/>
            <person name="Zhou Y."/>
            <person name="Sun X."/>
            <person name="Brodelius P.E."/>
            <person name="Rose J.K.C."/>
            <person name="Tang K."/>
        </authorList>
    </citation>
    <scope>NUCLEOTIDE SEQUENCE [LARGE SCALE GENOMIC DNA]</scope>
    <source>
        <strain evidence="9">cv. Huhao1</strain>
        <tissue evidence="8">Leaf</tissue>
    </source>
</reference>
<dbReference type="InterPro" id="IPR050655">
    <property type="entry name" value="Plant_B3_domain"/>
</dbReference>
<dbReference type="Proteomes" id="UP000245207">
    <property type="component" value="Unassembled WGS sequence"/>
</dbReference>
<keyword evidence="5" id="KW-0539">Nucleus</keyword>
<dbReference type="Gene3D" id="2.40.330.10">
    <property type="entry name" value="DNA-binding pseudobarrel domain"/>
    <property type="match status" value="3"/>
</dbReference>
<feature type="region of interest" description="Disordered" evidence="6">
    <location>
        <begin position="402"/>
        <end position="446"/>
    </location>
</feature>
<protein>
    <submittedName>
        <fullName evidence="8">DNA-binding pseudobarrel domain-containing protein</fullName>
    </submittedName>
</protein>
<feature type="domain" description="TF-B3" evidence="7">
    <location>
        <begin position="301"/>
        <end position="399"/>
    </location>
</feature>
<evidence type="ECO:0000256" key="6">
    <source>
        <dbReference type="SAM" id="MobiDB-lite"/>
    </source>
</evidence>
<comment type="subcellular location">
    <subcellularLocation>
        <location evidence="1">Nucleus</location>
    </subcellularLocation>
</comment>
<dbReference type="GO" id="GO:0003677">
    <property type="term" value="F:DNA binding"/>
    <property type="evidence" value="ECO:0007669"/>
    <property type="project" value="UniProtKB-KW"/>
</dbReference>
<name>A0A2U1KK70_ARTAN</name>
<dbReference type="SUPFAM" id="SSF101936">
    <property type="entry name" value="DNA-binding pseudobarrel domain"/>
    <property type="match status" value="3"/>
</dbReference>